<keyword evidence="2" id="KW-0238">DNA-binding</keyword>
<name>A0A934KMV3_9BACT</name>
<evidence type="ECO:0000256" key="2">
    <source>
        <dbReference type="ARBA" id="ARBA00023125"/>
    </source>
</evidence>
<dbReference type="PROSITE" id="PS50995">
    <property type="entry name" value="HTH_MARR_2"/>
    <property type="match status" value="1"/>
</dbReference>
<dbReference type="EMBL" id="JAEKNN010000066">
    <property type="protein sequence ID" value="MBJ7610572.1"/>
    <property type="molecule type" value="Genomic_DNA"/>
</dbReference>
<dbReference type="Proteomes" id="UP000614410">
    <property type="component" value="Unassembled WGS sequence"/>
</dbReference>
<dbReference type="SUPFAM" id="SSF46785">
    <property type="entry name" value="Winged helix' DNA-binding domain"/>
    <property type="match status" value="1"/>
</dbReference>
<dbReference type="Gene3D" id="1.10.10.10">
    <property type="entry name" value="Winged helix-like DNA-binding domain superfamily/Winged helix DNA-binding domain"/>
    <property type="match status" value="1"/>
</dbReference>
<sequence length="128" mass="13777">MLALAETLQAGFSAMAAQFGLTAAQAKLLLNVTPGAALSMRALAERLDCDASNLTGLVDRLEARGAVRRQVDTADRRIKVLVITDEGCRVRDHFWSGMVASAGPFAQLSSHQVRQLRDLLRAVAPPSY</sequence>
<proteinExistence type="predicted"/>
<dbReference type="GO" id="GO:0003700">
    <property type="term" value="F:DNA-binding transcription factor activity"/>
    <property type="evidence" value="ECO:0007669"/>
    <property type="project" value="InterPro"/>
</dbReference>
<comment type="caution">
    <text evidence="5">The sequence shown here is derived from an EMBL/GenBank/DDBJ whole genome shotgun (WGS) entry which is preliminary data.</text>
</comment>
<dbReference type="PANTHER" id="PTHR33164:SF99">
    <property type="entry name" value="MARR FAMILY REGULATORY PROTEIN"/>
    <property type="match status" value="1"/>
</dbReference>
<evidence type="ECO:0000256" key="1">
    <source>
        <dbReference type="ARBA" id="ARBA00023015"/>
    </source>
</evidence>
<evidence type="ECO:0000313" key="6">
    <source>
        <dbReference type="Proteomes" id="UP000614410"/>
    </source>
</evidence>
<dbReference type="AlphaFoldDB" id="A0A934KMV3"/>
<feature type="domain" description="HTH marR-type" evidence="4">
    <location>
        <begin position="1"/>
        <end position="125"/>
    </location>
</feature>
<protein>
    <submittedName>
        <fullName evidence="5">MarR family transcriptional regulator</fullName>
    </submittedName>
</protein>
<keyword evidence="1" id="KW-0805">Transcription regulation</keyword>
<dbReference type="GO" id="GO:0006950">
    <property type="term" value="P:response to stress"/>
    <property type="evidence" value="ECO:0007669"/>
    <property type="project" value="TreeGrafter"/>
</dbReference>
<evidence type="ECO:0000313" key="5">
    <source>
        <dbReference type="EMBL" id="MBJ7610572.1"/>
    </source>
</evidence>
<reference evidence="5 6" key="1">
    <citation type="submission" date="2020-10" db="EMBL/GenBank/DDBJ databases">
        <title>Ca. Dormibacterota MAGs.</title>
        <authorList>
            <person name="Montgomery K."/>
        </authorList>
    </citation>
    <scope>NUCLEOTIDE SEQUENCE [LARGE SCALE GENOMIC DNA]</scope>
    <source>
        <strain evidence="5">Mitchell_Peninsula_5</strain>
    </source>
</reference>
<dbReference type="PROSITE" id="PS01117">
    <property type="entry name" value="HTH_MARR_1"/>
    <property type="match status" value="1"/>
</dbReference>
<dbReference type="SMART" id="SM00347">
    <property type="entry name" value="HTH_MARR"/>
    <property type="match status" value="1"/>
</dbReference>
<dbReference type="PRINTS" id="PR00598">
    <property type="entry name" value="HTHMARR"/>
</dbReference>
<keyword evidence="3" id="KW-0804">Transcription</keyword>
<dbReference type="InterPro" id="IPR036390">
    <property type="entry name" value="WH_DNA-bd_sf"/>
</dbReference>
<dbReference type="GO" id="GO:0003677">
    <property type="term" value="F:DNA binding"/>
    <property type="evidence" value="ECO:0007669"/>
    <property type="project" value="UniProtKB-KW"/>
</dbReference>
<evidence type="ECO:0000256" key="3">
    <source>
        <dbReference type="ARBA" id="ARBA00023163"/>
    </source>
</evidence>
<organism evidence="5 6">
    <name type="scientific">Candidatus Amunia macphersoniae</name>
    <dbReference type="NCBI Taxonomy" id="3127014"/>
    <lineage>
        <taxon>Bacteria</taxon>
        <taxon>Bacillati</taxon>
        <taxon>Candidatus Dormiibacterota</taxon>
        <taxon>Candidatus Dormibacteria</taxon>
        <taxon>Candidatus Aeolococcales</taxon>
        <taxon>Candidatus Aeolococcaceae</taxon>
        <taxon>Candidatus Amunia</taxon>
    </lineage>
</organism>
<dbReference type="InterPro" id="IPR036388">
    <property type="entry name" value="WH-like_DNA-bd_sf"/>
</dbReference>
<dbReference type="InterPro" id="IPR023187">
    <property type="entry name" value="Tscrpt_reg_MarR-type_CS"/>
</dbReference>
<dbReference type="PANTHER" id="PTHR33164">
    <property type="entry name" value="TRANSCRIPTIONAL REGULATOR, MARR FAMILY"/>
    <property type="match status" value="1"/>
</dbReference>
<dbReference type="InterPro" id="IPR039422">
    <property type="entry name" value="MarR/SlyA-like"/>
</dbReference>
<evidence type="ECO:0000259" key="4">
    <source>
        <dbReference type="PROSITE" id="PS50995"/>
    </source>
</evidence>
<dbReference type="InterPro" id="IPR000835">
    <property type="entry name" value="HTH_MarR-typ"/>
</dbReference>
<accession>A0A934KMV3</accession>
<gene>
    <name evidence="5" type="ORF">JF887_14285</name>
</gene>
<dbReference type="Pfam" id="PF01047">
    <property type="entry name" value="MarR"/>
    <property type="match status" value="1"/>
</dbReference>